<evidence type="ECO:0000313" key="7">
    <source>
        <dbReference type="Proteomes" id="UP000035963"/>
    </source>
</evidence>
<keyword evidence="4 5" id="KW-0472">Membrane</keyword>
<dbReference type="OrthoDB" id="5293276at2"/>
<comment type="caution">
    <text evidence="6">The sequence shown here is derived from an EMBL/GenBank/DDBJ whole genome shotgun (WGS) entry which is preliminary data.</text>
</comment>
<reference evidence="6 7" key="1">
    <citation type="journal article" date="2015" name="Genome Announc.">
        <title>Draft Genome Sequence of Burkholderia sp. Strain PML1(12), an Ectomycorrhizosphere-Inhabiting Bacterium with Effective Mineral-Weathering Ability.</title>
        <authorList>
            <person name="Uroz S."/>
            <person name="Oger P."/>
        </authorList>
    </citation>
    <scope>NUCLEOTIDE SEQUENCE [LARGE SCALE GENOMIC DNA]</scope>
    <source>
        <strain evidence="7">PML1(12)</strain>
    </source>
</reference>
<dbReference type="InterPro" id="IPR052527">
    <property type="entry name" value="Metal_cation-efflux_comp"/>
</dbReference>
<feature type="transmembrane region" description="Helical" evidence="5">
    <location>
        <begin position="35"/>
        <end position="54"/>
    </location>
</feature>
<accession>A0A0J1CZY9</accession>
<evidence type="ECO:0000256" key="5">
    <source>
        <dbReference type="SAM" id="Phobius"/>
    </source>
</evidence>
<evidence type="ECO:0000313" key="6">
    <source>
        <dbReference type="EMBL" id="KLU25971.1"/>
    </source>
</evidence>
<dbReference type="Pfam" id="PF04191">
    <property type="entry name" value="PEMT"/>
    <property type="match status" value="1"/>
</dbReference>
<dbReference type="Gene3D" id="1.20.120.1630">
    <property type="match status" value="1"/>
</dbReference>
<evidence type="ECO:0000256" key="4">
    <source>
        <dbReference type="ARBA" id="ARBA00023136"/>
    </source>
</evidence>
<dbReference type="AlphaFoldDB" id="A0A0J1CZY9"/>
<evidence type="ECO:0000256" key="2">
    <source>
        <dbReference type="ARBA" id="ARBA00022692"/>
    </source>
</evidence>
<organism evidence="6 7">
    <name type="scientific">Caballeronia mineralivorans PML1(12)</name>
    <dbReference type="NCBI Taxonomy" id="908627"/>
    <lineage>
        <taxon>Bacteria</taxon>
        <taxon>Pseudomonadati</taxon>
        <taxon>Pseudomonadota</taxon>
        <taxon>Betaproteobacteria</taxon>
        <taxon>Burkholderiales</taxon>
        <taxon>Burkholderiaceae</taxon>
        <taxon>Caballeronia</taxon>
    </lineage>
</organism>
<comment type="subcellular location">
    <subcellularLocation>
        <location evidence="1">Endomembrane system</location>
        <topology evidence="1">Multi-pass membrane protein</topology>
    </subcellularLocation>
</comment>
<dbReference type="PATRIC" id="fig|908627.4.peg.2648"/>
<dbReference type="GO" id="GO:0012505">
    <property type="term" value="C:endomembrane system"/>
    <property type="evidence" value="ECO:0007669"/>
    <property type="project" value="UniProtKB-SubCell"/>
</dbReference>
<dbReference type="RefSeq" id="WP_047846852.1">
    <property type="nucleotide sequence ID" value="NZ_AEJF01000079.1"/>
</dbReference>
<evidence type="ECO:0000256" key="1">
    <source>
        <dbReference type="ARBA" id="ARBA00004127"/>
    </source>
</evidence>
<dbReference type="PANTHER" id="PTHR43847:SF1">
    <property type="entry name" value="BLL3993 PROTEIN"/>
    <property type="match status" value="1"/>
</dbReference>
<name>A0A0J1CZY9_9BURK</name>
<dbReference type="InterPro" id="IPR007318">
    <property type="entry name" value="Phopholipid_MeTrfase"/>
</dbReference>
<keyword evidence="7" id="KW-1185">Reference proteome</keyword>
<proteinExistence type="predicted"/>
<feature type="transmembrane region" description="Helical" evidence="5">
    <location>
        <begin position="9"/>
        <end position="29"/>
    </location>
</feature>
<gene>
    <name evidence="6" type="ORF">EOS_11925</name>
</gene>
<feature type="transmembrane region" description="Helical" evidence="5">
    <location>
        <begin position="109"/>
        <end position="129"/>
    </location>
</feature>
<evidence type="ECO:0000256" key="3">
    <source>
        <dbReference type="ARBA" id="ARBA00022989"/>
    </source>
</evidence>
<keyword evidence="3 5" id="KW-1133">Transmembrane helix</keyword>
<feature type="transmembrane region" description="Helical" evidence="5">
    <location>
        <begin position="75"/>
        <end position="97"/>
    </location>
</feature>
<keyword evidence="2 5" id="KW-0812">Transmembrane</keyword>
<protein>
    <submittedName>
        <fullName evidence="6">Membrane protein</fullName>
    </submittedName>
</protein>
<dbReference type="EMBL" id="AEJF01000079">
    <property type="protein sequence ID" value="KLU25971.1"/>
    <property type="molecule type" value="Genomic_DNA"/>
</dbReference>
<dbReference type="PANTHER" id="PTHR43847">
    <property type="entry name" value="BLL3993 PROTEIN"/>
    <property type="match status" value="1"/>
</dbReference>
<feature type="transmembrane region" description="Helical" evidence="5">
    <location>
        <begin position="166"/>
        <end position="196"/>
    </location>
</feature>
<dbReference type="Proteomes" id="UP000035963">
    <property type="component" value="Unassembled WGS sequence"/>
</dbReference>
<sequence>MKNLNARAWLALAVLAGVMGLLLFVPAGTVHYWEAWAYLSIFTGTSVLITLYLMRKDPALLERRMRGGPTAEKQPAQKFIMLCTSIAFIALLVVPAFDHRFGWSTMPLEGVLAGDALVAIGFYLIFLVYRENPFTSAIIEVAENQEVISTGPYAVVRHPMYASASLYLLGTPLALASCWGFVPIAAMMPCLIWRLIDEERFLARNLPGYTAYQKRVRHRLVPFVW</sequence>